<evidence type="ECO:0000313" key="2">
    <source>
        <dbReference type="Proteomes" id="UP000660381"/>
    </source>
</evidence>
<dbReference type="EMBL" id="JACJTQ010000013">
    <property type="protein sequence ID" value="MBD2692171.1"/>
    <property type="molecule type" value="Genomic_DNA"/>
</dbReference>
<proteinExistence type="predicted"/>
<reference evidence="1 2" key="1">
    <citation type="journal article" date="2020" name="ISME J.">
        <title>Comparative genomics reveals insights into cyanobacterial evolution and habitat adaptation.</title>
        <authorList>
            <person name="Chen M.Y."/>
            <person name="Teng W.K."/>
            <person name="Zhao L."/>
            <person name="Hu C.X."/>
            <person name="Zhou Y.K."/>
            <person name="Han B.P."/>
            <person name="Song L.R."/>
            <person name="Shu W.S."/>
        </authorList>
    </citation>
    <scope>NUCLEOTIDE SEQUENCE [LARGE SCALE GENOMIC DNA]</scope>
    <source>
        <strain evidence="1 2">FACHB-362</strain>
    </source>
</reference>
<comment type="caution">
    <text evidence="1">The sequence shown here is derived from an EMBL/GenBank/DDBJ whole genome shotgun (WGS) entry which is preliminary data.</text>
</comment>
<protein>
    <recommendedName>
        <fullName evidence="3">Restriction endonuclease type IV Mrr domain-containing protein</fullName>
    </recommendedName>
</protein>
<organism evidence="1 2">
    <name type="scientific">Anabaena catenula FACHB-362</name>
    <dbReference type="NCBI Taxonomy" id="2692877"/>
    <lineage>
        <taxon>Bacteria</taxon>
        <taxon>Bacillati</taxon>
        <taxon>Cyanobacteriota</taxon>
        <taxon>Cyanophyceae</taxon>
        <taxon>Nostocales</taxon>
        <taxon>Nostocaceae</taxon>
        <taxon>Anabaena</taxon>
    </lineage>
</organism>
<dbReference type="Proteomes" id="UP000660381">
    <property type="component" value="Unassembled WGS sequence"/>
</dbReference>
<accession>A0ABR8J564</accession>
<dbReference type="RefSeq" id="WP_190906596.1">
    <property type="nucleotide sequence ID" value="NZ_JACJTQ010000013.1"/>
</dbReference>
<keyword evidence="2" id="KW-1185">Reference proteome</keyword>
<gene>
    <name evidence="1" type="ORF">H6G68_10455</name>
</gene>
<name>A0ABR8J564_9NOST</name>
<sequence length="317" mass="36911">MKLTMSAISKYSFEELYEIMAKNKLETILQIKVGDYYTSNLDWADAYLWALFVGESIVEYCEFITADSEGDYINFTFKPQDLVKLINKLKWFTLSYEENSTQYLEFENIYDNFKDSLEKRKLYFPDIADSYLGNIMLGMCDLGDEAIQKLYTEHPELKHDFFRSSASNNIGYDFYVSESSWIVPLNQNVQELLKQYGGLKNKLHNFEEAYFLSVINIEFHTPGRLGKPSVKWIAQCKLIRNGSSLSASKVQNITDVLVQYEAKGFCIMTSGIIDSTLYDKLDAIKKEMGIEIDDWCNLKIERFLANHPVIRNRYFQI</sequence>
<evidence type="ECO:0000313" key="1">
    <source>
        <dbReference type="EMBL" id="MBD2692171.1"/>
    </source>
</evidence>
<evidence type="ECO:0008006" key="3">
    <source>
        <dbReference type="Google" id="ProtNLM"/>
    </source>
</evidence>